<keyword evidence="3" id="KW-1185">Reference proteome</keyword>
<dbReference type="AlphaFoldDB" id="A0A133V206"/>
<sequence>MGKLEDRDRPAEKERKSIPQRKSEGNMTEITSNIITFYLRPSTIIMTLMKKEKVIGEVEEALRQELGELQKQEIDKCLRMWRDFVEECDVANTRKPETWAAAVYYIFSDISFWLWGKVTQREAGERFGVSENTVQAKQKEIRNQLQIGFIAERYTPDRAIEKFKREMPRGIEDFLADTFGIEPPTGRESHSPADDEVYERFLAVREDLFDYAMEKFEDEIEEAAKKFEERNPFRSTNAGFVDWFVFDRESSEGTTPAELYVQEKGDSLPQEISDYIHRWTETEDLPYFVEELRPETGEIILTEPGSGKLYRVTDYSGSEQLEEERIIVTRLFDWFDGFHLSGDLSVFPEQIQPFSVEIDLEGIEVDPSEIDLMTPLSTCLICLERARLGKKNEFTDDEALEKAMKNLTPALAELAAGDKEQTLSHLERYSPLIQRSLERLDLTIEPRNRIDDLNEPLTDDLMEEWHHQASKLSDLFEDREHIVGNGLVVLLAKARAVEEERKVQGGDLQWSSERLIEDKNFVEEVADTI</sequence>
<feature type="compositionally biased region" description="Basic and acidic residues" evidence="1">
    <location>
        <begin position="1"/>
        <end position="24"/>
    </location>
</feature>
<evidence type="ECO:0000256" key="1">
    <source>
        <dbReference type="SAM" id="MobiDB-lite"/>
    </source>
</evidence>
<accession>A0A133V206</accession>
<proteinExistence type="predicted"/>
<feature type="region of interest" description="Disordered" evidence="1">
    <location>
        <begin position="1"/>
        <end position="25"/>
    </location>
</feature>
<dbReference type="Proteomes" id="UP000070344">
    <property type="component" value="Unassembled WGS sequence"/>
</dbReference>
<organism evidence="2 3">
    <name type="scientific">candidate division MSBL1 archaeon SCGC-AAA259O05</name>
    <dbReference type="NCBI Taxonomy" id="1698271"/>
    <lineage>
        <taxon>Archaea</taxon>
        <taxon>Methanobacteriati</taxon>
        <taxon>Methanobacteriota</taxon>
        <taxon>candidate division MSBL1</taxon>
    </lineage>
</organism>
<evidence type="ECO:0000313" key="3">
    <source>
        <dbReference type="Proteomes" id="UP000070344"/>
    </source>
</evidence>
<evidence type="ECO:0000313" key="2">
    <source>
        <dbReference type="EMBL" id="KXB00461.1"/>
    </source>
</evidence>
<name>A0A133V206_9EURY</name>
<reference evidence="2 3" key="1">
    <citation type="journal article" date="2016" name="Sci. Rep.">
        <title>Metabolic traits of an uncultured archaeal lineage -MSBL1- from brine pools of the Red Sea.</title>
        <authorList>
            <person name="Mwirichia R."/>
            <person name="Alam I."/>
            <person name="Rashid M."/>
            <person name="Vinu M."/>
            <person name="Ba-Alawi W."/>
            <person name="Anthony Kamau A."/>
            <person name="Kamanda Ngugi D."/>
            <person name="Goker M."/>
            <person name="Klenk H.P."/>
            <person name="Bajic V."/>
            <person name="Stingl U."/>
        </authorList>
    </citation>
    <scope>NUCLEOTIDE SEQUENCE [LARGE SCALE GENOMIC DNA]</scope>
    <source>
        <strain evidence="2">SCGC-AAA259O05</strain>
    </source>
</reference>
<gene>
    <name evidence="2" type="ORF">AKJ41_04050</name>
</gene>
<dbReference type="EMBL" id="LHXV01000048">
    <property type="protein sequence ID" value="KXB00461.1"/>
    <property type="molecule type" value="Genomic_DNA"/>
</dbReference>
<protein>
    <submittedName>
        <fullName evidence="2">Uncharacterized protein</fullName>
    </submittedName>
</protein>
<comment type="caution">
    <text evidence="2">The sequence shown here is derived from an EMBL/GenBank/DDBJ whole genome shotgun (WGS) entry which is preliminary data.</text>
</comment>